<feature type="transmembrane region" description="Helical" evidence="7">
    <location>
        <begin position="151"/>
        <end position="174"/>
    </location>
</feature>
<dbReference type="InterPro" id="IPR020846">
    <property type="entry name" value="MFS_dom"/>
</dbReference>
<accession>A0ABP5FN36</accession>
<keyword evidence="3" id="KW-1003">Cell membrane</keyword>
<feature type="transmembrane region" description="Helical" evidence="7">
    <location>
        <begin position="287"/>
        <end position="308"/>
    </location>
</feature>
<feature type="transmembrane region" description="Helical" evidence="7">
    <location>
        <begin position="320"/>
        <end position="340"/>
    </location>
</feature>
<feature type="transmembrane region" description="Helical" evidence="7">
    <location>
        <begin position="186"/>
        <end position="206"/>
    </location>
</feature>
<feature type="transmembrane region" description="Helical" evidence="7">
    <location>
        <begin position="346"/>
        <end position="369"/>
    </location>
</feature>
<comment type="subcellular location">
    <subcellularLocation>
        <location evidence="1">Cell membrane</location>
        <topology evidence="1">Multi-pass membrane protein</topology>
    </subcellularLocation>
</comment>
<evidence type="ECO:0000313" key="10">
    <source>
        <dbReference type="Proteomes" id="UP001500751"/>
    </source>
</evidence>
<dbReference type="EMBL" id="BAAAQN010000016">
    <property type="protein sequence ID" value="GAA2030483.1"/>
    <property type="molecule type" value="Genomic_DNA"/>
</dbReference>
<feature type="transmembrane region" description="Helical" evidence="7">
    <location>
        <begin position="218"/>
        <end position="235"/>
    </location>
</feature>
<feature type="transmembrane region" description="Helical" evidence="7">
    <location>
        <begin position="381"/>
        <end position="406"/>
    </location>
</feature>
<dbReference type="PROSITE" id="PS50850">
    <property type="entry name" value="MFS"/>
    <property type="match status" value="1"/>
</dbReference>
<evidence type="ECO:0000256" key="1">
    <source>
        <dbReference type="ARBA" id="ARBA00004651"/>
    </source>
</evidence>
<dbReference type="Gene3D" id="1.20.1250.20">
    <property type="entry name" value="MFS general substrate transporter like domains"/>
    <property type="match status" value="1"/>
</dbReference>
<feature type="transmembrane region" description="Helical" evidence="7">
    <location>
        <begin position="126"/>
        <end position="145"/>
    </location>
</feature>
<keyword evidence="2" id="KW-0813">Transport</keyword>
<reference evidence="10" key="1">
    <citation type="journal article" date="2019" name="Int. J. Syst. Evol. Microbiol.">
        <title>The Global Catalogue of Microorganisms (GCM) 10K type strain sequencing project: providing services to taxonomists for standard genome sequencing and annotation.</title>
        <authorList>
            <consortium name="The Broad Institute Genomics Platform"/>
            <consortium name="The Broad Institute Genome Sequencing Center for Infectious Disease"/>
            <person name="Wu L."/>
            <person name="Ma J."/>
        </authorList>
    </citation>
    <scope>NUCLEOTIDE SEQUENCE [LARGE SCALE GENOMIC DNA]</scope>
    <source>
        <strain evidence="10">JCM 16014</strain>
    </source>
</reference>
<evidence type="ECO:0000256" key="5">
    <source>
        <dbReference type="ARBA" id="ARBA00022989"/>
    </source>
</evidence>
<protein>
    <submittedName>
        <fullName evidence="9">MFS transporter</fullName>
    </submittedName>
</protein>
<evidence type="ECO:0000256" key="3">
    <source>
        <dbReference type="ARBA" id="ARBA00022475"/>
    </source>
</evidence>
<dbReference type="RefSeq" id="WP_344666465.1">
    <property type="nucleotide sequence ID" value="NZ_BAAAQN010000016.1"/>
</dbReference>
<evidence type="ECO:0000256" key="2">
    <source>
        <dbReference type="ARBA" id="ARBA00022448"/>
    </source>
</evidence>
<evidence type="ECO:0000313" key="9">
    <source>
        <dbReference type="EMBL" id="GAA2030483.1"/>
    </source>
</evidence>
<feature type="transmembrane region" description="Helical" evidence="7">
    <location>
        <begin position="64"/>
        <end position="87"/>
    </location>
</feature>
<dbReference type="InterPro" id="IPR036259">
    <property type="entry name" value="MFS_trans_sf"/>
</dbReference>
<sequence length="476" mass="48006">MLASTQFVVALDYNIVFVALPDIADSLGFTAQSLQWVVSAYAVAFGGLLMLGGRLVDRIGQRRMFIVGLALFAASCLAGGLATGPAMLLAARAVQGAGAAMLTPATLSQVNTGFAEGPARTRALSLWSAAGSAGLAAGALLGGVLTQAGGWRWVMLVMVPPALFILLAAPRLLARDHTDEKTRAGFDIPGVLTVTAGSALLVFGLASGPQAGWGAPRSVGSVIIGAALLGIFVLVERRSPHALVPPRLLRNRSLAVAMSVILVFQSALGGAYYIFTTYLQSGHSYSALATGLAFLPVTVLSVIGGMKFGPAAIGRWGLRTSLFVSMLVNGLGIMALALAMSPSASFWALIPGIVIWGIGGGMSFTAMFVTAASGVAPTEQGVASAMATTAQQLGGAAGLALLVAIANAKLHDGSGSGSGVGTGATQATALIDGLRNAGVTAGAAAILGACLAFALARRPISAPSHDFVPTPEEINL</sequence>
<feature type="transmembrane region" description="Helical" evidence="7">
    <location>
        <begin position="437"/>
        <end position="456"/>
    </location>
</feature>
<evidence type="ECO:0000256" key="6">
    <source>
        <dbReference type="ARBA" id="ARBA00023136"/>
    </source>
</evidence>
<dbReference type="PANTHER" id="PTHR42718">
    <property type="entry name" value="MAJOR FACILITATOR SUPERFAMILY MULTIDRUG TRANSPORTER MFSC"/>
    <property type="match status" value="1"/>
</dbReference>
<proteinExistence type="predicted"/>
<keyword evidence="6 7" id="KW-0472">Membrane</keyword>
<feature type="transmembrane region" description="Helical" evidence="7">
    <location>
        <begin position="34"/>
        <end position="52"/>
    </location>
</feature>
<dbReference type="SUPFAM" id="SSF103473">
    <property type="entry name" value="MFS general substrate transporter"/>
    <property type="match status" value="1"/>
</dbReference>
<keyword evidence="5 7" id="KW-1133">Transmembrane helix</keyword>
<dbReference type="Gene3D" id="1.20.1720.10">
    <property type="entry name" value="Multidrug resistance protein D"/>
    <property type="match status" value="1"/>
</dbReference>
<dbReference type="Proteomes" id="UP001500751">
    <property type="component" value="Unassembled WGS sequence"/>
</dbReference>
<organism evidence="9 10">
    <name type="scientific">Catenulispora yoronensis</name>
    <dbReference type="NCBI Taxonomy" id="450799"/>
    <lineage>
        <taxon>Bacteria</taxon>
        <taxon>Bacillati</taxon>
        <taxon>Actinomycetota</taxon>
        <taxon>Actinomycetes</taxon>
        <taxon>Catenulisporales</taxon>
        <taxon>Catenulisporaceae</taxon>
        <taxon>Catenulispora</taxon>
    </lineage>
</organism>
<dbReference type="PANTHER" id="PTHR42718:SF46">
    <property type="entry name" value="BLR6921 PROTEIN"/>
    <property type="match status" value="1"/>
</dbReference>
<dbReference type="InterPro" id="IPR011701">
    <property type="entry name" value="MFS"/>
</dbReference>
<name>A0ABP5FN36_9ACTN</name>
<dbReference type="CDD" id="cd17321">
    <property type="entry name" value="MFS_MMR_MDR_like"/>
    <property type="match status" value="1"/>
</dbReference>
<keyword evidence="4 7" id="KW-0812">Transmembrane</keyword>
<evidence type="ECO:0000256" key="4">
    <source>
        <dbReference type="ARBA" id="ARBA00022692"/>
    </source>
</evidence>
<keyword evidence="10" id="KW-1185">Reference proteome</keyword>
<feature type="transmembrane region" description="Helical" evidence="7">
    <location>
        <begin position="255"/>
        <end position="275"/>
    </location>
</feature>
<feature type="domain" description="Major facilitator superfamily (MFS) profile" evidence="8">
    <location>
        <begin position="1"/>
        <end position="460"/>
    </location>
</feature>
<dbReference type="Pfam" id="PF07690">
    <property type="entry name" value="MFS_1"/>
    <property type="match status" value="1"/>
</dbReference>
<comment type="caution">
    <text evidence="9">The sequence shown here is derived from an EMBL/GenBank/DDBJ whole genome shotgun (WGS) entry which is preliminary data.</text>
</comment>
<gene>
    <name evidence="9" type="ORF">GCM10009839_32780</name>
</gene>
<evidence type="ECO:0000256" key="7">
    <source>
        <dbReference type="SAM" id="Phobius"/>
    </source>
</evidence>
<evidence type="ECO:0000259" key="8">
    <source>
        <dbReference type="PROSITE" id="PS50850"/>
    </source>
</evidence>